<feature type="compositionally biased region" description="Basic residues" evidence="1">
    <location>
        <begin position="34"/>
        <end position="45"/>
    </location>
</feature>
<gene>
    <name evidence="2" type="ORF">HHUSO_G5383</name>
</gene>
<dbReference type="Proteomes" id="UP001369086">
    <property type="component" value="Unassembled WGS sequence"/>
</dbReference>
<feature type="compositionally biased region" description="Basic and acidic residues" evidence="1">
    <location>
        <begin position="46"/>
        <end position="55"/>
    </location>
</feature>
<reference evidence="2 3" key="1">
    <citation type="submission" date="2021-05" db="EMBL/GenBank/DDBJ databases">
        <authorList>
            <person name="Zahm M."/>
            <person name="Klopp C."/>
            <person name="Cabau C."/>
            <person name="Kuhl H."/>
            <person name="Suciu R."/>
            <person name="Ciorpac M."/>
            <person name="Holostenco D."/>
            <person name="Gessner J."/>
            <person name="Wuertz S."/>
            <person name="Hohne C."/>
            <person name="Stock M."/>
            <person name="Gislard M."/>
            <person name="Lluch J."/>
            <person name="Milhes M."/>
            <person name="Lampietro C."/>
            <person name="Lopez Roques C."/>
            <person name="Donnadieu C."/>
            <person name="Du K."/>
            <person name="Schartl M."/>
            <person name="Guiguen Y."/>
        </authorList>
    </citation>
    <scope>NUCLEOTIDE SEQUENCE [LARGE SCALE GENOMIC DNA]</scope>
    <source>
        <strain evidence="2">Hh-F2</strain>
        <tissue evidence="2">Blood</tissue>
    </source>
</reference>
<dbReference type="EMBL" id="JAHFZB010000004">
    <property type="protein sequence ID" value="KAK6490730.1"/>
    <property type="molecule type" value="Genomic_DNA"/>
</dbReference>
<feature type="region of interest" description="Disordered" evidence="1">
    <location>
        <begin position="25"/>
        <end position="62"/>
    </location>
</feature>
<sequence>MKSVDGDEVSIQHLKERKRSKAWKFSEFHEDKSRHKKNTPKKRARKSQEKDKLLDGDSTQDLQQIHKRKIKKIKGLSQNLRVRNWEIHQLKNIDEATKHELVIE</sequence>
<organism evidence="2 3">
    <name type="scientific">Huso huso</name>
    <name type="common">Beluga</name>
    <name type="synonym">Acipenser huso</name>
    <dbReference type="NCBI Taxonomy" id="61971"/>
    <lineage>
        <taxon>Eukaryota</taxon>
        <taxon>Metazoa</taxon>
        <taxon>Chordata</taxon>
        <taxon>Craniata</taxon>
        <taxon>Vertebrata</taxon>
        <taxon>Euteleostomi</taxon>
        <taxon>Actinopterygii</taxon>
        <taxon>Chondrostei</taxon>
        <taxon>Acipenseriformes</taxon>
        <taxon>Acipenseridae</taxon>
        <taxon>Huso</taxon>
    </lineage>
</organism>
<accession>A0ABR1A0W4</accession>
<evidence type="ECO:0000313" key="2">
    <source>
        <dbReference type="EMBL" id="KAK6490730.1"/>
    </source>
</evidence>
<name>A0ABR1A0W4_HUSHU</name>
<keyword evidence="3" id="KW-1185">Reference proteome</keyword>
<evidence type="ECO:0000313" key="3">
    <source>
        <dbReference type="Proteomes" id="UP001369086"/>
    </source>
</evidence>
<protein>
    <submittedName>
        <fullName evidence="2">Uncharacterized protein</fullName>
    </submittedName>
</protein>
<evidence type="ECO:0000256" key="1">
    <source>
        <dbReference type="SAM" id="MobiDB-lite"/>
    </source>
</evidence>
<proteinExistence type="predicted"/>
<comment type="caution">
    <text evidence="2">The sequence shown here is derived from an EMBL/GenBank/DDBJ whole genome shotgun (WGS) entry which is preliminary data.</text>
</comment>